<dbReference type="Proteomes" id="UP000663868">
    <property type="component" value="Unassembled WGS sequence"/>
</dbReference>
<gene>
    <name evidence="1" type="ORF">IZO911_LOCUS16180</name>
    <name evidence="2" type="ORF">KXQ929_LOCUS32521</name>
</gene>
<dbReference type="EMBL" id="CAJNOE010000144">
    <property type="protein sequence ID" value="CAF0973623.1"/>
    <property type="molecule type" value="Genomic_DNA"/>
</dbReference>
<evidence type="ECO:0000313" key="2">
    <source>
        <dbReference type="EMBL" id="CAF4067359.1"/>
    </source>
</evidence>
<comment type="caution">
    <text evidence="2">The sequence shown here is derived from an EMBL/GenBank/DDBJ whole genome shotgun (WGS) entry which is preliminary data.</text>
</comment>
<evidence type="ECO:0000313" key="3">
    <source>
        <dbReference type="Proteomes" id="UP000663868"/>
    </source>
</evidence>
<evidence type="ECO:0000313" key="1">
    <source>
        <dbReference type="EMBL" id="CAF0973623.1"/>
    </source>
</evidence>
<protein>
    <submittedName>
        <fullName evidence="2">Uncharacterized protein</fullName>
    </submittedName>
</protein>
<proteinExistence type="predicted"/>
<reference evidence="2" key="1">
    <citation type="submission" date="2021-02" db="EMBL/GenBank/DDBJ databases">
        <authorList>
            <person name="Nowell W R."/>
        </authorList>
    </citation>
    <scope>NUCLEOTIDE SEQUENCE</scope>
</reference>
<name>A0A819SSF2_9BILA</name>
<organism evidence="2 3">
    <name type="scientific">Adineta steineri</name>
    <dbReference type="NCBI Taxonomy" id="433720"/>
    <lineage>
        <taxon>Eukaryota</taxon>
        <taxon>Metazoa</taxon>
        <taxon>Spiralia</taxon>
        <taxon>Gnathifera</taxon>
        <taxon>Rotifera</taxon>
        <taxon>Eurotatoria</taxon>
        <taxon>Bdelloidea</taxon>
        <taxon>Adinetida</taxon>
        <taxon>Adinetidae</taxon>
        <taxon>Adineta</taxon>
    </lineage>
</organism>
<sequence>MASFASYASDFQDYAKRKLDRVQNEMEYDVRNEDDIDELEAKLSNNVENTKQDFNQQIDSLQHQIKSKRPQPGDPDYTRKKDQYVQFLASAVDGEVSQQQRQRQDGHQAYRNVTTTVIEKQMRHRLPTLVLKLQQSAADNQGRRQGSFSFMKKPHKNDQELDNLLESSIGEFKRELNENIDDFHHHVLSAKPHPSEQQRDPDGYAARMSAYQQFLQLANEIVKHMQQSFTAILNSYRDYIERLWEAIQQGYDVRSLQQQFEEQLRHNMDRHWASVFKRAEDLIREIDMNLRDTHWHATPTKLDQQRYYQ</sequence>
<dbReference type="AlphaFoldDB" id="A0A819SSF2"/>
<dbReference type="Proteomes" id="UP000663860">
    <property type="component" value="Unassembled WGS sequence"/>
</dbReference>
<accession>A0A819SSF2</accession>
<dbReference type="EMBL" id="CAJOBB010003958">
    <property type="protein sequence ID" value="CAF4067359.1"/>
    <property type="molecule type" value="Genomic_DNA"/>
</dbReference>